<proteinExistence type="predicted"/>
<evidence type="ECO:0000313" key="3">
    <source>
        <dbReference type="Proteomes" id="UP001500483"/>
    </source>
</evidence>
<evidence type="ECO:0000256" key="1">
    <source>
        <dbReference type="SAM" id="MobiDB-lite"/>
    </source>
</evidence>
<comment type="caution">
    <text evidence="2">The sequence shown here is derived from an EMBL/GenBank/DDBJ whole genome shotgun (WGS) entry which is preliminary data.</text>
</comment>
<dbReference type="Proteomes" id="UP001500483">
    <property type="component" value="Unassembled WGS sequence"/>
</dbReference>
<keyword evidence="3" id="KW-1185">Reference proteome</keyword>
<feature type="compositionally biased region" description="Basic residues" evidence="1">
    <location>
        <begin position="1"/>
        <end position="14"/>
    </location>
</feature>
<name>A0ABP6RRE6_9PSEU</name>
<dbReference type="InterPro" id="IPR031795">
    <property type="entry name" value="Zf-HC3"/>
</dbReference>
<dbReference type="EMBL" id="BAAAYK010000038">
    <property type="protein sequence ID" value="GAA3359277.1"/>
    <property type="molecule type" value="Genomic_DNA"/>
</dbReference>
<dbReference type="Gene3D" id="2.30.30.990">
    <property type="entry name" value="Malonyl-[acyl-carrier protein] O-methyltransferase, zinc-finger motif"/>
    <property type="match status" value="1"/>
</dbReference>
<organism evidence="2 3">
    <name type="scientific">Saccharopolyspora gregorii</name>
    <dbReference type="NCBI Taxonomy" id="33914"/>
    <lineage>
        <taxon>Bacteria</taxon>
        <taxon>Bacillati</taxon>
        <taxon>Actinomycetota</taxon>
        <taxon>Actinomycetes</taxon>
        <taxon>Pseudonocardiales</taxon>
        <taxon>Pseudonocardiaceae</taxon>
        <taxon>Saccharopolyspora</taxon>
    </lineage>
</organism>
<feature type="region of interest" description="Disordered" evidence="1">
    <location>
        <begin position="1"/>
        <end position="25"/>
    </location>
</feature>
<gene>
    <name evidence="2" type="ORF">GCM10020366_34640</name>
</gene>
<sequence length="80" mass="8945">MVGNHQRNRQRHFWRPAGDGRRHAFRRSRWDGRTTEAVTVCGDEVTLSADTDETAWVVAPSCLDCNGLLLREKRGGGGHG</sequence>
<reference evidence="3" key="1">
    <citation type="journal article" date="2019" name="Int. J. Syst. Evol. Microbiol.">
        <title>The Global Catalogue of Microorganisms (GCM) 10K type strain sequencing project: providing services to taxonomists for standard genome sequencing and annotation.</title>
        <authorList>
            <consortium name="The Broad Institute Genomics Platform"/>
            <consortium name="The Broad Institute Genome Sequencing Center for Infectious Disease"/>
            <person name="Wu L."/>
            <person name="Ma J."/>
        </authorList>
    </citation>
    <scope>NUCLEOTIDE SEQUENCE [LARGE SCALE GENOMIC DNA]</scope>
    <source>
        <strain evidence="3">JCM 9687</strain>
    </source>
</reference>
<accession>A0ABP6RRE6</accession>
<dbReference type="RefSeq" id="WP_344927854.1">
    <property type="nucleotide sequence ID" value="NZ_BAAAYK010000038.1"/>
</dbReference>
<dbReference type="Pfam" id="PF16827">
    <property type="entry name" value="zf-HC3"/>
    <property type="match status" value="1"/>
</dbReference>
<evidence type="ECO:0000313" key="2">
    <source>
        <dbReference type="EMBL" id="GAA3359277.1"/>
    </source>
</evidence>
<protein>
    <submittedName>
        <fullName evidence="2">Uncharacterized protein</fullName>
    </submittedName>
</protein>